<evidence type="ECO:0000256" key="16">
    <source>
        <dbReference type="PIRSR" id="PIRSR016408-3"/>
    </source>
</evidence>
<feature type="binding site" description="via phosphate group" evidence="16">
    <location>
        <position position="107"/>
    </location>
    <ligand>
        <name>Mg(2+)</name>
        <dbReference type="ChEBI" id="CHEBI:18420"/>
    </ligand>
</feature>
<organism evidence="20 21">
    <name type="scientific">Daphnia galeata</name>
    <dbReference type="NCBI Taxonomy" id="27404"/>
    <lineage>
        <taxon>Eukaryota</taxon>
        <taxon>Metazoa</taxon>
        <taxon>Ecdysozoa</taxon>
        <taxon>Arthropoda</taxon>
        <taxon>Crustacea</taxon>
        <taxon>Branchiopoda</taxon>
        <taxon>Diplostraca</taxon>
        <taxon>Cladocera</taxon>
        <taxon>Anomopoda</taxon>
        <taxon>Daphniidae</taxon>
        <taxon>Daphnia</taxon>
    </lineage>
</organism>
<evidence type="ECO:0000256" key="3">
    <source>
        <dbReference type="ARBA" id="ARBA00010231"/>
    </source>
</evidence>
<comment type="similarity">
    <text evidence="3 13">Belongs to the phosphohexose mutase family.</text>
</comment>
<evidence type="ECO:0000256" key="4">
    <source>
        <dbReference type="ARBA" id="ARBA00012731"/>
    </source>
</evidence>
<dbReference type="CDD" id="cd03086">
    <property type="entry name" value="PGM3"/>
    <property type="match status" value="1"/>
</dbReference>
<evidence type="ECO:0000256" key="11">
    <source>
        <dbReference type="ARBA" id="ARBA00060228"/>
    </source>
</evidence>
<dbReference type="FunFam" id="3.40.120.10:FF:000013">
    <property type="entry name" value="Phosphoacetylglucosamine mutase"/>
    <property type="match status" value="1"/>
</dbReference>
<dbReference type="Pfam" id="PF21404">
    <property type="entry name" value="AMG1_III"/>
    <property type="match status" value="1"/>
</dbReference>
<evidence type="ECO:0000256" key="6">
    <source>
        <dbReference type="ARBA" id="ARBA00022723"/>
    </source>
</evidence>
<evidence type="ECO:0000313" key="21">
    <source>
        <dbReference type="Proteomes" id="UP000789390"/>
    </source>
</evidence>
<keyword evidence="5" id="KW-0597">Phosphoprotein</keyword>
<keyword evidence="21" id="KW-1185">Reference proteome</keyword>
<dbReference type="SUPFAM" id="SSF53738">
    <property type="entry name" value="Phosphoglucomutase, first 3 domains"/>
    <property type="match status" value="4"/>
</dbReference>
<dbReference type="EC" id="5.4.2.3" evidence="4 13"/>
<evidence type="ECO:0000256" key="15">
    <source>
        <dbReference type="PIRSR" id="PIRSR016408-2"/>
    </source>
</evidence>
<dbReference type="Gene3D" id="3.40.120.10">
    <property type="entry name" value="Alpha-D-Glucose-1,6-Bisphosphate, subunit A, domain 3"/>
    <property type="match status" value="3"/>
</dbReference>
<feature type="domain" description="Phosphoacetylglucosamine mutase AMG1" evidence="19">
    <location>
        <begin position="339"/>
        <end position="479"/>
    </location>
</feature>
<evidence type="ECO:0000256" key="5">
    <source>
        <dbReference type="ARBA" id="ARBA00022553"/>
    </source>
</evidence>
<proteinExistence type="inferred from homology"/>
<comment type="pathway">
    <text evidence="2 13">Nucleotide-sugar biosynthesis; UDP-N-acetyl-alpha-D-glucosamine biosynthesis; N-acetyl-alpha-D-glucosamine 1-phosphate from alpha-D-glucosamine 6-phosphate (route I): step 2/2.</text>
</comment>
<dbReference type="PANTHER" id="PTHR45955">
    <property type="entry name" value="PHOSPHOACETYLGLUCOSAMINE MUTASE"/>
    <property type="match status" value="1"/>
</dbReference>
<comment type="catalytic activity">
    <reaction evidence="1 13">
        <text>N-acetyl-alpha-D-glucosamine 1-phosphate = N-acetyl-D-glucosamine 6-phosphate</text>
        <dbReference type="Rhea" id="RHEA:23804"/>
        <dbReference type="ChEBI" id="CHEBI:57513"/>
        <dbReference type="ChEBI" id="CHEBI:57776"/>
        <dbReference type="EC" id="5.4.2.3"/>
    </reaction>
</comment>
<feature type="active site" description="Phosphoserine intermediate" evidence="14">
    <location>
        <position position="107"/>
    </location>
</feature>
<evidence type="ECO:0000259" key="19">
    <source>
        <dbReference type="Pfam" id="PF21404"/>
    </source>
</evidence>
<keyword evidence="8" id="KW-0007">Acetylation</keyword>
<feature type="binding site" evidence="15">
    <location>
        <begin position="540"/>
        <end position="544"/>
    </location>
    <ligand>
        <name>substrate</name>
    </ligand>
</feature>
<name>A0A8J2RJH0_9CRUS</name>
<comment type="caution">
    <text evidence="20">The sequence shown here is derived from an EMBL/GenBank/DDBJ whole genome shotgun (WGS) entry which is preliminary data.</text>
</comment>
<evidence type="ECO:0000256" key="7">
    <source>
        <dbReference type="ARBA" id="ARBA00022842"/>
    </source>
</evidence>
<feature type="domain" description="Alpha-D-phosphohexomutase alpha/beta/alpha" evidence="18">
    <location>
        <begin position="156"/>
        <end position="210"/>
    </location>
</feature>
<feature type="binding site" evidence="16">
    <location>
        <position position="322"/>
    </location>
    <ligand>
        <name>Mg(2+)</name>
        <dbReference type="ChEBI" id="CHEBI:18420"/>
    </ligand>
</feature>
<feature type="binding site" evidence="15">
    <location>
        <position position="549"/>
    </location>
    <ligand>
        <name>substrate</name>
    </ligand>
</feature>
<evidence type="ECO:0000256" key="12">
    <source>
        <dbReference type="ARBA" id="ARBA00070218"/>
    </source>
</evidence>
<evidence type="ECO:0000256" key="1">
    <source>
        <dbReference type="ARBA" id="ARBA00000558"/>
    </source>
</evidence>
<keyword evidence="6 13" id="KW-0479">Metal-binding</keyword>
<evidence type="ECO:0000256" key="9">
    <source>
        <dbReference type="ARBA" id="ARBA00023235"/>
    </source>
</evidence>
<keyword evidence="9 13" id="KW-0413">Isomerase</keyword>
<accession>A0A8J2RJH0</accession>
<dbReference type="FunFam" id="3.30.310.50:FF:000003">
    <property type="entry name" value="Phosphoacetylglucosamine mutase"/>
    <property type="match status" value="1"/>
</dbReference>
<keyword evidence="10" id="KW-0119">Carbohydrate metabolism</keyword>
<dbReference type="PANTHER" id="PTHR45955:SF1">
    <property type="entry name" value="PHOSPHOACETYLGLUCOSAMINE MUTASE"/>
    <property type="match status" value="1"/>
</dbReference>
<reference evidence="20" key="1">
    <citation type="submission" date="2021-11" db="EMBL/GenBank/DDBJ databases">
        <authorList>
            <person name="Schell T."/>
        </authorList>
    </citation>
    <scope>NUCLEOTIDE SEQUENCE</scope>
    <source>
        <strain evidence="20">M5</strain>
    </source>
</reference>
<feature type="binding site" evidence="16">
    <location>
        <position position="318"/>
    </location>
    <ligand>
        <name>Mg(2+)</name>
        <dbReference type="ChEBI" id="CHEBI:18420"/>
    </ligand>
</feature>
<evidence type="ECO:0000256" key="14">
    <source>
        <dbReference type="PIRSR" id="PIRSR016408-1"/>
    </source>
</evidence>
<dbReference type="InterPro" id="IPR036900">
    <property type="entry name" value="A-D-PHexomutase_C_sf"/>
</dbReference>
<dbReference type="PIRSF" id="PIRSF016408">
    <property type="entry name" value="PAGM"/>
    <property type="match status" value="1"/>
</dbReference>
<protein>
    <recommendedName>
        <fullName evidence="12 13">Phosphoacetylglucosamine mutase</fullName>
        <shortName evidence="13">PAGM</shortName>
        <ecNumber evidence="4 13">5.4.2.3</ecNumber>
    </recommendedName>
    <alternativeName>
        <fullName evidence="13">Acetylglucosamine phosphomutase</fullName>
    </alternativeName>
    <alternativeName>
        <fullName evidence="13">N-acetylglucosamine-phosphate mutase</fullName>
    </alternativeName>
</protein>
<feature type="domain" description="Alpha-D-phosphohexomutase alpha/beta/alpha" evidence="18">
    <location>
        <begin position="94"/>
        <end position="129"/>
    </location>
</feature>
<gene>
    <name evidence="20" type="ORF">DGAL_LOCUS6291</name>
</gene>
<dbReference type="GO" id="GO:0005975">
    <property type="term" value="P:carbohydrate metabolic process"/>
    <property type="evidence" value="ECO:0007669"/>
    <property type="project" value="InterPro"/>
</dbReference>
<dbReference type="AlphaFoldDB" id="A0A8J2RJH0"/>
<dbReference type="GO" id="GO:0004610">
    <property type="term" value="F:phosphoacetylglucosamine mutase activity"/>
    <property type="evidence" value="ECO:0007669"/>
    <property type="project" value="UniProtKB-UniRule"/>
</dbReference>
<dbReference type="InterPro" id="IPR005843">
    <property type="entry name" value="A-D-PHexomutase_C"/>
</dbReference>
<feature type="binding site" evidence="16">
    <location>
        <position position="320"/>
    </location>
    <ligand>
        <name>Mg(2+)</name>
        <dbReference type="ChEBI" id="CHEBI:18420"/>
    </ligand>
</feature>
<evidence type="ECO:0000256" key="2">
    <source>
        <dbReference type="ARBA" id="ARBA00004865"/>
    </source>
</evidence>
<dbReference type="FunFam" id="3.40.120.10:FF:000015">
    <property type="entry name" value="Phosphoacetylglucosamine mutase"/>
    <property type="match status" value="1"/>
</dbReference>
<dbReference type="InterPro" id="IPR005844">
    <property type="entry name" value="A-D-PHexomutase_a/b/a-I"/>
</dbReference>
<feature type="binding site" evidence="15">
    <location>
        <begin position="412"/>
        <end position="414"/>
    </location>
    <ligand>
        <name>substrate</name>
    </ligand>
</feature>
<dbReference type="GO" id="GO:0046872">
    <property type="term" value="F:metal ion binding"/>
    <property type="evidence" value="ECO:0007669"/>
    <property type="project" value="UniProtKB-KW"/>
</dbReference>
<sequence length="586" mass="63964">MQSFFAVCSRFGIPSLFLTHLFTSLNSRSIINRAVNSGAEMADIFKKSQQLGTEKYPRKSEKWIQYGTSGFRTKAEELAHVLYRMGILAAFRSMQKNAVIGVMITASHNDEPDNGVKLVDPHGEMLEASWEVIATELANVKNEDLESTMSNILENNKIVLGTNAMVYVGRDTRPSSPFLAQAVIDGIKSVQGCVTDFGVVSTPQLHYFVTCQNTEKAYGEPDEEGYFSKLSSAFKALRGSNYDNGSYQHSLSLDGANGVGALKMKTFQEYLGNCIKVSIYNSGDGKLNYQCGADHVKVLQKPPQNMPLEVGTRAASLDGDADRLVYFYRDTQGNFKLLDGDKIATLVAGYIKKLIKESGVNLNVGLVQTAYANGSSTEYINNTLGVEVACVPTGVKFLHHRALEFDVGVYFEANGHGTVVFSSAATEKIKNAATDESLPAECITAAKQLFLLMDVINQTVGDAISDLLLVETVLHAFGWSVAEWDAAYTDLPNRQMKVSVADRNVIQTTDAERRCTDPPTLQTEIDSIVAKFSKGRSFVRPSGTEDVVRVYAEADSQANADKLAHEVALKVYELANGVGNAPLLPK</sequence>
<dbReference type="EMBL" id="CAKKLH010000113">
    <property type="protein sequence ID" value="CAH0103708.1"/>
    <property type="molecule type" value="Genomic_DNA"/>
</dbReference>
<feature type="domain" description="Alpha-D-phosphohexomutase C-terminal" evidence="17">
    <location>
        <begin position="524"/>
        <end position="569"/>
    </location>
</feature>
<evidence type="ECO:0000259" key="17">
    <source>
        <dbReference type="Pfam" id="PF00408"/>
    </source>
</evidence>
<evidence type="ECO:0000256" key="8">
    <source>
        <dbReference type="ARBA" id="ARBA00022990"/>
    </source>
</evidence>
<comment type="cofactor">
    <cofactor evidence="13 16">
        <name>Mg(2+)</name>
        <dbReference type="ChEBI" id="CHEBI:18420"/>
    </cofactor>
    <text evidence="13 16">Binds 1 Mg(2+) ion per subunit.</text>
</comment>
<dbReference type="Pfam" id="PF00408">
    <property type="entry name" value="PGM_PMM_IV"/>
    <property type="match status" value="1"/>
</dbReference>
<dbReference type="Gene3D" id="3.30.310.50">
    <property type="entry name" value="Alpha-D-phosphohexomutase, C-terminal domain"/>
    <property type="match status" value="1"/>
</dbReference>
<comment type="function">
    <text evidence="11 13">Catalyzes the conversion of GlcNAc-6-P into GlcNAc-1-P during the synthesis of uridine diphosphate/UDP-GlcNAc, a sugar nucleotide critical to multiple glycosylation pathways including protein N- and O-glycosylation.</text>
</comment>
<evidence type="ECO:0000256" key="10">
    <source>
        <dbReference type="ARBA" id="ARBA00023277"/>
    </source>
</evidence>
<dbReference type="UniPathway" id="UPA00113">
    <property type="reaction ID" value="UER00530"/>
</dbReference>
<dbReference type="SUPFAM" id="SSF55957">
    <property type="entry name" value="Phosphoglucomutase, C-terminal domain"/>
    <property type="match status" value="1"/>
</dbReference>
<evidence type="ECO:0000259" key="18">
    <source>
        <dbReference type="Pfam" id="PF02878"/>
    </source>
</evidence>
<dbReference type="FunFam" id="3.40.120.10:FF:000019">
    <property type="entry name" value="Phosphoacetylglucosamine mutase"/>
    <property type="match status" value="1"/>
</dbReference>
<dbReference type="Proteomes" id="UP000789390">
    <property type="component" value="Unassembled WGS sequence"/>
</dbReference>
<dbReference type="InterPro" id="IPR016055">
    <property type="entry name" value="A-D-PHexomutase_a/b/a-I/II/III"/>
</dbReference>
<dbReference type="Pfam" id="PF02878">
    <property type="entry name" value="PGM_PMM_I"/>
    <property type="match status" value="2"/>
</dbReference>
<dbReference type="InterPro" id="IPR049022">
    <property type="entry name" value="AMG1_III"/>
</dbReference>
<evidence type="ECO:0000313" key="20">
    <source>
        <dbReference type="EMBL" id="CAH0103708.1"/>
    </source>
</evidence>
<dbReference type="OrthoDB" id="1928at2759"/>
<keyword evidence="7 13" id="KW-0460">Magnesium</keyword>
<dbReference type="GO" id="GO:0006048">
    <property type="term" value="P:UDP-N-acetylglucosamine biosynthetic process"/>
    <property type="evidence" value="ECO:0007669"/>
    <property type="project" value="UniProtKB-UniRule"/>
</dbReference>
<evidence type="ECO:0000256" key="13">
    <source>
        <dbReference type="PIRNR" id="PIRNR016408"/>
    </source>
</evidence>
<dbReference type="InterPro" id="IPR016657">
    <property type="entry name" value="PAGM"/>
</dbReference>